<evidence type="ECO:0000256" key="8">
    <source>
        <dbReference type="ARBA" id="ARBA00031340"/>
    </source>
</evidence>
<evidence type="ECO:0000313" key="12">
    <source>
        <dbReference type="Proteomes" id="UP000232875"/>
    </source>
</evidence>
<name>A0A2N1JEI2_9BASI</name>
<dbReference type="PANTHER" id="PTHR24016:SF0">
    <property type="entry name" value="CONSERVED OLIGOMERIC GOLGI COMPLEX SUBUNIT 4"/>
    <property type="match status" value="1"/>
</dbReference>
<evidence type="ECO:0000256" key="6">
    <source>
        <dbReference type="ARBA" id="ARBA00023034"/>
    </source>
</evidence>
<reference evidence="11 12" key="1">
    <citation type="submission" date="2017-10" db="EMBL/GenBank/DDBJ databases">
        <title>A novel species of cold-tolerant Malassezia isolated from bats.</title>
        <authorList>
            <person name="Lorch J.M."/>
            <person name="Palmer J.M."/>
            <person name="Vanderwolf K.J."/>
            <person name="Schmidt K.Z."/>
            <person name="Verant M.L."/>
            <person name="Weller T.J."/>
            <person name="Blehert D.S."/>
        </authorList>
    </citation>
    <scope>NUCLEOTIDE SEQUENCE [LARGE SCALE GENOMIC DNA]</scope>
    <source>
        <strain evidence="11 12">NWHC:44797-103</strain>
    </source>
</reference>
<evidence type="ECO:0000256" key="3">
    <source>
        <dbReference type="ARBA" id="ARBA00020975"/>
    </source>
</evidence>
<keyword evidence="6" id="KW-0333">Golgi apparatus</keyword>
<organism evidence="11 12">
    <name type="scientific">Malassezia vespertilionis</name>
    <dbReference type="NCBI Taxonomy" id="2020962"/>
    <lineage>
        <taxon>Eukaryota</taxon>
        <taxon>Fungi</taxon>
        <taxon>Dikarya</taxon>
        <taxon>Basidiomycota</taxon>
        <taxon>Ustilaginomycotina</taxon>
        <taxon>Malasseziomycetes</taxon>
        <taxon>Malasseziales</taxon>
        <taxon>Malasseziaceae</taxon>
        <taxon>Malassezia</taxon>
    </lineage>
</organism>
<dbReference type="Gene3D" id="1.10.287.1060">
    <property type="entry name" value="ESAT-6-like"/>
    <property type="match status" value="1"/>
</dbReference>
<protein>
    <recommendedName>
        <fullName evidence="3">Conserved oligomeric Golgi complex subunit 4</fullName>
    </recommendedName>
    <alternativeName>
        <fullName evidence="8">Component of oligomeric Golgi complex 4</fullName>
    </alternativeName>
</protein>
<dbReference type="STRING" id="2020962.A0A2N1JEI2"/>
<evidence type="ECO:0000256" key="9">
    <source>
        <dbReference type="SAM" id="Coils"/>
    </source>
</evidence>
<sequence>MQTAVEVRAALGRLADAETQRRAAMDECFDDASAVIAASPAAIARDVAPPLHSVAQRAELLSLRFNSTAEMATQLKNELEQLHAERKRVHEAIHWCSQVLLLKQAIAAWSAALETHDWDRCVAECQSVRGMDSAVVQSQFAQRMVPTAMLPGTAPETISVLTEALLHACTRNFAHYTAPATRSEAEATRFLTYFPKIGAHDAGLRVYTAFARGLAQAQGRDIQEMLETQSPPATVWYGTLWRMLFERLAVLINTHFPVVDRIFASNTQHGFVEGVLPGLSIDWTRLGTHLLAACTEHRYAKRLLHQARASQLQGLDTVRAVPHTAGRIFGRGVQQDRSMPFSLTRPSTPTPPQILQGPDLAMIDTLLSELAMIAHHWALFCRFLRNVLHVEMSSIDVAAQQAPTLAGGVEDALLHTYLPLQLWSLRVGVEKVHDLDTADLEARPCTSSLPDDLFFMLRTMLTRALSTSSLNVLERIVSQTIAVLESDYVEIIVLRMDGCRRGLNIARLVDGPRRTAALREVKATMIVYLNALDTSAEYTERLMHDLQQESVLEQYFDAHDASESSALALAQDVLGRLEMLAPKLRASLHLELGELFGTLIEPHTRTFMSDLVRDLDYALDEHAYARAEEADMVRKRLGAAWNNIMPGYREKLTQHTYAFLFAMAVDAIVQPFETGVLQMRVTELGALRFDKDVRAMLAFLGAQTPWGVRDKFARLQQIAYVLTRDEEEEVRAPKTNPKDEHVDVYEAGTNIGISWQLTPAEVQAVQALRI</sequence>
<dbReference type="GO" id="GO:0000139">
    <property type="term" value="C:Golgi membrane"/>
    <property type="evidence" value="ECO:0007669"/>
    <property type="project" value="UniProtKB-SubCell"/>
</dbReference>
<dbReference type="Proteomes" id="UP000232875">
    <property type="component" value="Unassembled WGS sequence"/>
</dbReference>
<dbReference type="SMART" id="SM00762">
    <property type="entry name" value="Cog4"/>
    <property type="match status" value="1"/>
</dbReference>
<keyword evidence="5" id="KW-0653">Protein transport</keyword>
<keyword evidence="7" id="KW-0472">Membrane</keyword>
<dbReference type="Gene3D" id="1.20.58.1970">
    <property type="match status" value="1"/>
</dbReference>
<dbReference type="GO" id="GO:0015031">
    <property type="term" value="P:protein transport"/>
    <property type="evidence" value="ECO:0007669"/>
    <property type="project" value="UniProtKB-KW"/>
</dbReference>
<feature type="coiled-coil region" evidence="9">
    <location>
        <begin position="65"/>
        <end position="92"/>
    </location>
</feature>
<evidence type="ECO:0000256" key="7">
    <source>
        <dbReference type="ARBA" id="ARBA00023136"/>
    </source>
</evidence>
<comment type="similarity">
    <text evidence="2">Belongs to the COG4 family.</text>
</comment>
<evidence type="ECO:0000256" key="5">
    <source>
        <dbReference type="ARBA" id="ARBA00022927"/>
    </source>
</evidence>
<dbReference type="EMBL" id="KZ454988">
    <property type="protein sequence ID" value="PKI84926.1"/>
    <property type="molecule type" value="Genomic_DNA"/>
</dbReference>
<dbReference type="AlphaFoldDB" id="A0A2N1JEI2"/>
<evidence type="ECO:0000259" key="10">
    <source>
        <dbReference type="SMART" id="SM00762"/>
    </source>
</evidence>
<gene>
    <name evidence="11" type="ORF">MVES_001079</name>
</gene>
<dbReference type="OrthoDB" id="47059at2759"/>
<dbReference type="InterPro" id="IPR048684">
    <property type="entry name" value="COG4_C"/>
</dbReference>
<evidence type="ECO:0000256" key="4">
    <source>
        <dbReference type="ARBA" id="ARBA00022448"/>
    </source>
</evidence>
<dbReference type="Pfam" id="PF20663">
    <property type="entry name" value="COG4_N"/>
    <property type="match status" value="1"/>
</dbReference>
<accession>A0A2N1JEI2</accession>
<dbReference type="InterPro" id="IPR048682">
    <property type="entry name" value="COG4"/>
</dbReference>
<dbReference type="InterPro" id="IPR048680">
    <property type="entry name" value="COG4_N"/>
</dbReference>
<evidence type="ECO:0000313" key="11">
    <source>
        <dbReference type="EMBL" id="PKI84926.1"/>
    </source>
</evidence>
<keyword evidence="12" id="KW-1185">Reference proteome</keyword>
<feature type="domain" description="COG4 transport protein middle alpha-helical bundle" evidence="10">
    <location>
        <begin position="158"/>
        <end position="497"/>
    </location>
</feature>
<evidence type="ECO:0000256" key="1">
    <source>
        <dbReference type="ARBA" id="ARBA00004395"/>
    </source>
</evidence>
<proteinExistence type="inferred from homology"/>
<comment type="subcellular location">
    <subcellularLocation>
        <location evidence="1">Golgi apparatus membrane</location>
        <topology evidence="1">Peripheral membrane protein</topology>
    </subcellularLocation>
</comment>
<dbReference type="PANTHER" id="PTHR24016">
    <property type="entry name" value="CONSERVED OLIGOMERIC GOLGI COMPLEX SUBUNIT 4"/>
    <property type="match status" value="1"/>
</dbReference>
<dbReference type="Pfam" id="PF20662">
    <property type="entry name" value="COG4_C"/>
    <property type="match status" value="1"/>
</dbReference>
<keyword evidence="4" id="KW-0813">Transport</keyword>
<dbReference type="InterPro" id="IPR013167">
    <property type="entry name" value="COG4_M"/>
</dbReference>
<dbReference type="Pfam" id="PF08318">
    <property type="entry name" value="COG4_m"/>
    <property type="match status" value="1"/>
</dbReference>
<keyword evidence="9" id="KW-0175">Coiled coil</keyword>
<evidence type="ECO:0000256" key="2">
    <source>
        <dbReference type="ARBA" id="ARBA00009215"/>
    </source>
</evidence>